<name>A0A9J5Z2K5_SOLCO</name>
<feature type="compositionally biased region" description="Basic residues" evidence="1">
    <location>
        <begin position="179"/>
        <end position="199"/>
    </location>
</feature>
<feature type="compositionally biased region" description="Acidic residues" evidence="1">
    <location>
        <begin position="129"/>
        <end position="174"/>
    </location>
</feature>
<proteinExistence type="predicted"/>
<accession>A0A9J5Z2K5</accession>
<evidence type="ECO:0000313" key="2">
    <source>
        <dbReference type="EMBL" id="KAG5605310.1"/>
    </source>
</evidence>
<sequence length="217" mass="25772">MLERKKTRVFQFLMKLRSNFESIKANILNRETLPDIDVIFGELIREEMCINTLASMDRPTQLTWLCIHQKVLINLTLRAHFKSPDHNALSARSILCDSRRVHTTICLESESTSKDDKSSVATALPGDIFSEEEEKEEEEKDKEEEEEKEEETEEEEEEEEEEKEEEEEEEEEKEEEMRRRKRKRKRKRKTKKKKKKKSRALSLRLRVRSCLGGGTVR</sequence>
<comment type="caution">
    <text evidence="2">The sequence shown here is derived from an EMBL/GenBank/DDBJ whole genome shotgun (WGS) entry which is preliminary data.</text>
</comment>
<feature type="compositionally biased region" description="Low complexity" evidence="1">
    <location>
        <begin position="200"/>
        <end position="210"/>
    </location>
</feature>
<gene>
    <name evidence="2" type="ORF">H5410_026802</name>
</gene>
<evidence type="ECO:0000256" key="1">
    <source>
        <dbReference type="SAM" id="MobiDB-lite"/>
    </source>
</evidence>
<keyword evidence="3" id="KW-1185">Reference proteome</keyword>
<dbReference type="OrthoDB" id="1706811at2759"/>
<dbReference type="AlphaFoldDB" id="A0A9J5Z2K5"/>
<protein>
    <submittedName>
        <fullName evidence="2">Uncharacterized protein</fullName>
    </submittedName>
</protein>
<feature type="region of interest" description="Disordered" evidence="1">
    <location>
        <begin position="109"/>
        <end position="217"/>
    </location>
</feature>
<reference evidence="2 3" key="1">
    <citation type="submission" date="2020-09" db="EMBL/GenBank/DDBJ databases">
        <title>De no assembly of potato wild relative species, Solanum commersonii.</title>
        <authorList>
            <person name="Cho K."/>
        </authorList>
    </citation>
    <scope>NUCLEOTIDE SEQUENCE [LARGE SCALE GENOMIC DNA]</scope>
    <source>
        <strain evidence="2">LZ3.2</strain>
        <tissue evidence="2">Leaf</tissue>
    </source>
</reference>
<dbReference type="Proteomes" id="UP000824120">
    <property type="component" value="Chromosome 5"/>
</dbReference>
<organism evidence="2 3">
    <name type="scientific">Solanum commersonii</name>
    <name type="common">Commerson's wild potato</name>
    <name type="synonym">Commerson's nightshade</name>
    <dbReference type="NCBI Taxonomy" id="4109"/>
    <lineage>
        <taxon>Eukaryota</taxon>
        <taxon>Viridiplantae</taxon>
        <taxon>Streptophyta</taxon>
        <taxon>Embryophyta</taxon>
        <taxon>Tracheophyta</taxon>
        <taxon>Spermatophyta</taxon>
        <taxon>Magnoliopsida</taxon>
        <taxon>eudicotyledons</taxon>
        <taxon>Gunneridae</taxon>
        <taxon>Pentapetalae</taxon>
        <taxon>asterids</taxon>
        <taxon>lamiids</taxon>
        <taxon>Solanales</taxon>
        <taxon>Solanaceae</taxon>
        <taxon>Solanoideae</taxon>
        <taxon>Solaneae</taxon>
        <taxon>Solanum</taxon>
    </lineage>
</organism>
<evidence type="ECO:0000313" key="3">
    <source>
        <dbReference type="Proteomes" id="UP000824120"/>
    </source>
</evidence>
<dbReference type="EMBL" id="JACXVP010000005">
    <property type="protein sequence ID" value="KAG5605310.1"/>
    <property type="molecule type" value="Genomic_DNA"/>
</dbReference>